<feature type="region of interest" description="Disordered" evidence="1">
    <location>
        <begin position="92"/>
        <end position="160"/>
    </location>
</feature>
<protein>
    <submittedName>
        <fullName evidence="2">Uncharacterized protein</fullName>
    </submittedName>
</protein>
<evidence type="ECO:0000313" key="3">
    <source>
        <dbReference type="Proteomes" id="UP000807504"/>
    </source>
</evidence>
<reference evidence="2" key="1">
    <citation type="journal article" date="2020" name="bioRxiv">
        <title>Chromosome-level reference genome of the European wasp spider Argiope bruennichi: a resource for studies on range expansion and evolutionary adaptation.</title>
        <authorList>
            <person name="Sheffer M.M."/>
            <person name="Hoppe A."/>
            <person name="Krehenwinkel H."/>
            <person name="Uhl G."/>
            <person name="Kuss A.W."/>
            <person name="Jensen L."/>
            <person name="Jensen C."/>
            <person name="Gillespie R.G."/>
            <person name="Hoff K.J."/>
            <person name="Prost S."/>
        </authorList>
    </citation>
    <scope>NUCLEOTIDE SEQUENCE</scope>
</reference>
<keyword evidence="3" id="KW-1185">Reference proteome</keyword>
<gene>
    <name evidence="2" type="ORF">HNY73_006250</name>
</gene>
<feature type="region of interest" description="Disordered" evidence="1">
    <location>
        <begin position="1"/>
        <end position="22"/>
    </location>
</feature>
<accession>A0A8T0FPI3</accession>
<dbReference type="EMBL" id="JABXBU010000011">
    <property type="protein sequence ID" value="KAF8791370.1"/>
    <property type="molecule type" value="Genomic_DNA"/>
</dbReference>
<organism evidence="2 3">
    <name type="scientific">Argiope bruennichi</name>
    <name type="common">Wasp spider</name>
    <name type="synonym">Aranea bruennichi</name>
    <dbReference type="NCBI Taxonomy" id="94029"/>
    <lineage>
        <taxon>Eukaryota</taxon>
        <taxon>Metazoa</taxon>
        <taxon>Ecdysozoa</taxon>
        <taxon>Arthropoda</taxon>
        <taxon>Chelicerata</taxon>
        <taxon>Arachnida</taxon>
        <taxon>Araneae</taxon>
        <taxon>Araneomorphae</taxon>
        <taxon>Entelegynae</taxon>
        <taxon>Araneoidea</taxon>
        <taxon>Araneidae</taxon>
        <taxon>Argiope</taxon>
    </lineage>
</organism>
<feature type="compositionally biased region" description="Pro residues" evidence="1">
    <location>
        <begin position="1"/>
        <end position="11"/>
    </location>
</feature>
<dbReference type="Proteomes" id="UP000807504">
    <property type="component" value="Unassembled WGS sequence"/>
</dbReference>
<feature type="compositionally biased region" description="Basic residues" evidence="1">
    <location>
        <begin position="126"/>
        <end position="141"/>
    </location>
</feature>
<feature type="compositionally biased region" description="Polar residues" evidence="1">
    <location>
        <begin position="105"/>
        <end position="118"/>
    </location>
</feature>
<comment type="caution">
    <text evidence="2">The sequence shown here is derived from an EMBL/GenBank/DDBJ whole genome shotgun (WGS) entry which is preliminary data.</text>
</comment>
<dbReference type="AlphaFoldDB" id="A0A8T0FPI3"/>
<evidence type="ECO:0000313" key="2">
    <source>
        <dbReference type="EMBL" id="KAF8791370.1"/>
    </source>
</evidence>
<reference evidence="2" key="2">
    <citation type="submission" date="2020-06" db="EMBL/GenBank/DDBJ databases">
        <authorList>
            <person name="Sheffer M."/>
        </authorList>
    </citation>
    <scope>NUCLEOTIDE SEQUENCE</scope>
</reference>
<proteinExistence type="predicted"/>
<sequence length="160" mass="17113">MTLWPPTPPPGSTAAVRPNPKMGPCGIVDPNTRLSSSCWGSVVPDHGGEEPPCGRDYFVSLRWVASPSADRPSGGLCGLFTFTRGFTDVVRYEGGDRGPLRSAGTPRNHSPSRASATPATHPLTRYSKRRHPCLGRGRKRGSQMLDWGGLSGQGDTDDVQ</sequence>
<name>A0A8T0FPI3_ARGBR</name>
<evidence type="ECO:0000256" key="1">
    <source>
        <dbReference type="SAM" id="MobiDB-lite"/>
    </source>
</evidence>